<dbReference type="EMBL" id="JADGKB010000081">
    <property type="protein sequence ID" value="KAJ3254641.1"/>
    <property type="molecule type" value="Genomic_DNA"/>
</dbReference>
<evidence type="ECO:0000256" key="11">
    <source>
        <dbReference type="ARBA" id="ARBA00023273"/>
    </source>
</evidence>
<keyword evidence="4" id="KW-0853">WD repeat</keyword>
<keyword evidence="10" id="KW-0206">Cytoskeleton</keyword>
<dbReference type="PANTHER" id="PTHR12442:SF7">
    <property type="entry name" value="DYNEIN AXONEMAL INTERMEDIATE CHAIN 2"/>
    <property type="match status" value="1"/>
</dbReference>
<keyword evidence="14" id="KW-1185">Reference proteome</keyword>
<evidence type="ECO:0000256" key="8">
    <source>
        <dbReference type="ARBA" id="ARBA00023069"/>
    </source>
</evidence>
<evidence type="ECO:0000256" key="6">
    <source>
        <dbReference type="ARBA" id="ARBA00022737"/>
    </source>
</evidence>
<name>A0AAD5UD30_9FUNG</name>
<evidence type="ECO:0000256" key="10">
    <source>
        <dbReference type="ARBA" id="ARBA00023212"/>
    </source>
</evidence>
<gene>
    <name evidence="13" type="primary">DNAI2</name>
    <name evidence="13" type="ORF">HK103_007051</name>
</gene>
<evidence type="ECO:0000313" key="14">
    <source>
        <dbReference type="Proteomes" id="UP001210925"/>
    </source>
</evidence>
<protein>
    <submittedName>
        <fullName evidence="13">Dynein intermediate chain 2, axonemal</fullName>
    </submittedName>
</protein>
<dbReference type="AlphaFoldDB" id="A0AAD5UD30"/>
<feature type="compositionally biased region" description="Basic and acidic residues" evidence="12">
    <location>
        <begin position="56"/>
        <end position="68"/>
    </location>
</feature>
<dbReference type="InterPro" id="IPR036322">
    <property type="entry name" value="WD40_repeat_dom_sf"/>
</dbReference>
<dbReference type="Gene3D" id="2.130.10.10">
    <property type="entry name" value="YVTN repeat-like/Quinoprotein amine dehydrogenase"/>
    <property type="match status" value="2"/>
</dbReference>
<dbReference type="GO" id="GO:0005874">
    <property type="term" value="C:microtubule"/>
    <property type="evidence" value="ECO:0007669"/>
    <property type="project" value="UniProtKB-KW"/>
</dbReference>
<evidence type="ECO:0000256" key="5">
    <source>
        <dbReference type="ARBA" id="ARBA00022701"/>
    </source>
</evidence>
<dbReference type="FunFam" id="2.130.10.10:FF:000584">
    <property type="entry name" value="Dynein intermediate chain 2"/>
    <property type="match status" value="1"/>
</dbReference>
<comment type="similarity">
    <text evidence="2">Belongs to the dynein intermediate chain family.</text>
</comment>
<dbReference type="PANTHER" id="PTHR12442">
    <property type="entry name" value="DYNEIN INTERMEDIATE CHAIN"/>
    <property type="match status" value="1"/>
</dbReference>
<dbReference type="Proteomes" id="UP001210925">
    <property type="component" value="Unassembled WGS sequence"/>
</dbReference>
<evidence type="ECO:0000313" key="13">
    <source>
        <dbReference type="EMBL" id="KAJ3254641.1"/>
    </source>
</evidence>
<dbReference type="GO" id="GO:0045504">
    <property type="term" value="F:dynein heavy chain binding"/>
    <property type="evidence" value="ECO:0007669"/>
    <property type="project" value="TreeGrafter"/>
</dbReference>
<dbReference type="GO" id="GO:0003341">
    <property type="term" value="P:cilium movement"/>
    <property type="evidence" value="ECO:0007669"/>
    <property type="project" value="TreeGrafter"/>
</dbReference>
<proteinExistence type="inferred from homology"/>
<dbReference type="InterPro" id="IPR015943">
    <property type="entry name" value="WD40/YVTN_repeat-like_dom_sf"/>
</dbReference>
<comment type="caution">
    <text evidence="13">The sequence shown here is derived from an EMBL/GenBank/DDBJ whole genome shotgun (WGS) entry which is preliminary data.</text>
</comment>
<evidence type="ECO:0000256" key="1">
    <source>
        <dbReference type="ARBA" id="ARBA00004430"/>
    </source>
</evidence>
<keyword evidence="7" id="KW-0243">Dynein</keyword>
<organism evidence="13 14">
    <name type="scientific">Boothiomyces macroporosus</name>
    <dbReference type="NCBI Taxonomy" id="261099"/>
    <lineage>
        <taxon>Eukaryota</taxon>
        <taxon>Fungi</taxon>
        <taxon>Fungi incertae sedis</taxon>
        <taxon>Chytridiomycota</taxon>
        <taxon>Chytridiomycota incertae sedis</taxon>
        <taxon>Chytridiomycetes</taxon>
        <taxon>Rhizophydiales</taxon>
        <taxon>Terramycetaceae</taxon>
        <taxon>Boothiomyces</taxon>
    </lineage>
</organism>
<evidence type="ECO:0000256" key="9">
    <source>
        <dbReference type="ARBA" id="ARBA00023175"/>
    </source>
</evidence>
<accession>A0AAD5UD30</accession>
<keyword evidence="11" id="KW-0966">Cell projection</keyword>
<dbReference type="InterPro" id="IPR050687">
    <property type="entry name" value="Dynein_IC"/>
</dbReference>
<evidence type="ECO:0000256" key="3">
    <source>
        <dbReference type="ARBA" id="ARBA00022490"/>
    </source>
</evidence>
<keyword evidence="9" id="KW-0505">Motor protein</keyword>
<comment type="subcellular location">
    <subcellularLocation>
        <location evidence="1">Cytoplasm</location>
        <location evidence="1">Cytoskeleton</location>
        <location evidence="1">Cilium axoneme</location>
    </subcellularLocation>
</comment>
<reference evidence="13" key="1">
    <citation type="submission" date="2020-05" db="EMBL/GenBank/DDBJ databases">
        <title>Phylogenomic resolution of chytrid fungi.</title>
        <authorList>
            <person name="Stajich J.E."/>
            <person name="Amses K."/>
            <person name="Simmons R."/>
            <person name="Seto K."/>
            <person name="Myers J."/>
            <person name="Bonds A."/>
            <person name="Quandt C.A."/>
            <person name="Barry K."/>
            <person name="Liu P."/>
            <person name="Grigoriev I."/>
            <person name="Longcore J.E."/>
            <person name="James T.Y."/>
        </authorList>
    </citation>
    <scope>NUCLEOTIDE SEQUENCE</scope>
    <source>
        <strain evidence="13">PLAUS21</strain>
    </source>
</reference>
<keyword evidence="8" id="KW-0969">Cilium</keyword>
<keyword evidence="5" id="KW-0493">Microtubule</keyword>
<dbReference type="InterPro" id="IPR001680">
    <property type="entry name" value="WD40_rpt"/>
</dbReference>
<evidence type="ECO:0000256" key="12">
    <source>
        <dbReference type="SAM" id="MobiDB-lite"/>
    </source>
</evidence>
<dbReference type="SMART" id="SM00320">
    <property type="entry name" value="WD40"/>
    <property type="match status" value="5"/>
</dbReference>
<keyword evidence="6" id="KW-0677">Repeat</keyword>
<dbReference type="SUPFAM" id="SSF50978">
    <property type="entry name" value="WD40 repeat-like"/>
    <property type="match status" value="1"/>
</dbReference>
<dbReference type="GO" id="GO:0045503">
    <property type="term" value="F:dynein light chain binding"/>
    <property type="evidence" value="ECO:0007669"/>
    <property type="project" value="TreeGrafter"/>
</dbReference>
<sequence>MEIVYVYQKKRKEFGKQAMLSDKLAQINLDIPPDPAYIKNYTERNPTHTEAQCSPEKSEHEGGWPKDVDASDVEHTIRFRKKIEKDEEYMRVIKNLGETMEHTIKQNNAIDIYEEYFQETPDTMAAEAPSAKSLNVYRDPNTIKRAATYLSWYPEEGHRIAVAYSVLQFQGMPANMSLDSYIWDVENPNAPEQTLTPLSPLVCIKYNPKDPHILVGGSYNGLLSYWDTRKGAFPVDSSPLEKSHRDPVYNVAWVQSKSGCEFFSVSTDGQALWWDIRKLSEPTESMLIDPEKNGNIVGGTVLDFETTMPTKFMIGGENGSIFMCNKKAKTPGDKITHVYPGHHGPVYALQRNPFFLKNFLTVGDWKAQIWSEDIRSPIMSTKYSTSYLTDGCWSATRPSVFFTSKMDGSIDIWDYMFKQVEPTYTVQVGNSPLHSIKAQEHGKLLAASARDGSMTLFELSEGLYKLQNNEKKIFSEMLEREAKREKTLESAVREKRIKAAQKRPNSAFMPSGAALEELLKQADDDFFNFIDDGSGKISEEAAARAQTLYESNKLDLTWKEFAEYLHSEAPKENITSRLSVEGVSQLVQSVVAETEQLANGIVSKTQPKISNDPIEPAHLHILKRVADIASSPIKGYEETKPNMYVNRRQKPVEIANTTDSIPKIFNHEKNPIDDLPETLAIPFRVSESLWDGAVNIAAGSINFFALAPIRYGRQILRK</sequence>
<evidence type="ECO:0000256" key="4">
    <source>
        <dbReference type="ARBA" id="ARBA00022574"/>
    </source>
</evidence>
<feature type="region of interest" description="Disordered" evidence="12">
    <location>
        <begin position="38"/>
        <end position="68"/>
    </location>
</feature>
<dbReference type="GO" id="GO:0036157">
    <property type="term" value="C:outer dynein arm"/>
    <property type="evidence" value="ECO:0007669"/>
    <property type="project" value="TreeGrafter"/>
</dbReference>
<dbReference type="GO" id="GO:0036158">
    <property type="term" value="P:outer dynein arm assembly"/>
    <property type="evidence" value="ECO:0007669"/>
    <property type="project" value="TreeGrafter"/>
</dbReference>
<evidence type="ECO:0000256" key="7">
    <source>
        <dbReference type="ARBA" id="ARBA00023017"/>
    </source>
</evidence>
<evidence type="ECO:0000256" key="2">
    <source>
        <dbReference type="ARBA" id="ARBA00011059"/>
    </source>
</evidence>
<keyword evidence="3" id="KW-0963">Cytoplasm</keyword>